<feature type="compositionally biased region" description="Low complexity" evidence="11">
    <location>
        <begin position="529"/>
        <end position="538"/>
    </location>
</feature>
<evidence type="ECO:0000256" key="10">
    <source>
        <dbReference type="ARBA" id="ARBA00032587"/>
    </source>
</evidence>
<feature type="region of interest" description="Disordered" evidence="11">
    <location>
        <begin position="1031"/>
        <end position="1067"/>
    </location>
</feature>
<feature type="region of interest" description="Disordered" evidence="11">
    <location>
        <begin position="157"/>
        <end position="182"/>
    </location>
</feature>
<dbReference type="PROSITE" id="PS51021">
    <property type="entry name" value="BAR"/>
    <property type="match status" value="1"/>
</dbReference>
<sequence>MSEGGVEHVSGLFDGSPRQFQRLSSQSTTDYFYDALSNGSREDHLAALSSTPVPLSGKAYPTQPGLTNLQPFPTPTSIPPADHPNSYDRSSPDPDDYYRPHLPTVAANDEQDLDLSGGHPMVEVGSDAAADNHPPKPFQRVSSVPIHLLESTNTSLGQYRSASDSSYKGVGHEPAWGSSVRASAARSGQTSFKDLINKFNNNVDQVLPVPSTSSVRSRVTSRAASPTSPTQYSSQSRALPRQRETPNLSSRPQSGHWQPRSVFDTESSPDLLAASLRTASIDDNHSSNFASSDAIPRRPTLGEPLRIDTSPQIPGYGTSSTIRRRGSDGIIPSPNPAFLDPFDPSAGVTPLTPTAWYLGRTPFLESVSTGSNTNTHRRTKSDIPGNWSVEVGANPPDSHMAVPAPLQANSQACPDNSPHTPKSRIPISSHRLNSPSVSDESPPPSRAGTHSGNRTAVQVHLPPKGTSRLPKPSPKSPRDMPKNDQLPGYAASPRAKREMAHGRSRQQLPERNALLEAYIAAPPPKKSPPLRSSRPRQPIAHTQSSRSKVVETVSNFQRQINRDREYRNSRARERRLPELGHVDFATRRQKIQQAFNRTVEENERKEEKAAELRRQANAQEDKLEFARASTPEPPQPTESEVQPSPHAEDNATVIEEAAEAPTEEVDQVPETKDSRPLPELHVDTDIPTTLENADGTSDAHLMTMDSPTLGHAAIIERDLTYEPKSHAPPASDVTSESNETHVTAFDTEPQVELSRQDLHTSHRTLLSQIMNIRESSPSSSSCDEQECSFSENDERDALPTRLRNAFAFDDQADSSDNPESCDIYMRHGPMNGETSNRWSMSSWSSSLRNQHSVDEQCDHSGDDFSQLQQCTEDSEVATQSCSASSSTPSITDHQILRSASPKKGSANDGRQEAISHPNGFAFSNASSLARLGGWDSKRVGQLYLQELANGRSHGLPLPAIRASPEPSQTYSDKKADQGSDSLTDDPVVVSRIRDPPALERPGHTASLVLRDDWEHASPSIMDWMQVAAAEDESALQAQSGDSGPVHDSATTPRLVTPNHQSSFSEEADEGLGLAIKVHQPQELDSHEKQLPSVPEPSDEDIPTLNFAPQQRMQPPSNVNVTEQRLSTIISGIFAPLDPVQSTGSSEDSSLRRLDPIPSPQTFDSSSTSLVPSTSEPSRLKAQSPSPEQRRLKKRRHVIKELVDTEYTFGRDMKVVDDIYKGTSSSCLDLSSEDVKILFANSDQVVQFSMAFQDALKEAAKSVYVMPKSQRWSSKRSARHHTSRTDSENSSTAGISDLDKDKMTYVGQAFMNQMSYMEKVYADYLKNHDAANKKLQTLQRNPKVAIWLKECRDWASDLTTAWDLDSLLVKPVQRILKYPLLLAELLDSTPDDHPDHPALVNALEEVTNISVRINEMKKRADLVGQVVGRKRKESDVRAGLSKAFGRRTEKLRQQVGLSDMVEDKEYDTLAQKFGDNFFQLQLVMRDAEMYTREVQTSMDGFNEFVEAIQGFVNVSPSNYAELEGRWRELKTTVADIMTVALPEHIAVVRKSVIDPMVTLLKLHDGPQRVMRKRDKRLMDYARFKGAKERGDKPDKKTTEQGEQFVALNETLKDELPKLYALTAKLMEACLKNFVHIQTTWFRQLQHKLGSLFESFPEDIQKIVEDWSCNFNFSESQVLSLGICNGSLLADTVNLVNFNTPSTGATISSPRRPSTVNSVSTRVGSTMEDSPKVSQEFGNGSHSFHSPSFDTQSQVSTGRHRADSTFSGRTGHETAEIPRSQMLQQITSASTTSVPASTSTTEAFPSLPRLSLDSPFLVDVIGPSSDGNDGAKAEELPMSPDGRYSGFFSSAMPMSDNPQDNAPTHNEPPHEPAVLFLAASIYEFNIDRARREAGYPYLTYVVGEIFDVIAEKGELWLAKNQDDPTHQWLRMADEDRRPTRNLHLRSSAIVSISPSSSIAGTSIISLALIFYPSQLTPDVLPYVIQAPQPGITNTNIPCLGLLNTMRDGGLGKLQRRMRRFGDTLNPDDAYLSLTRGDMQSLKNDWLTDNVISFWEEYLEHEFLVQYRSSNIVLLRPSMSFMILQTPNPHSLREALPDFSRTTHVFLPINDCRNVTEAEGGTHWSLLLISIVDGIAFHYDSLPPGNFWEARTVTMKFAALLGRPINYVHLEDSPVQENGSDCGVFVCLSMRHLLLKRLLTANANEKVSMSLGGRKVDARSGRKEMAKIIEGFRKEGERRRSYVTIANIKDSPDLVLTIKCRASLSPLGKKSTSPPRIE</sequence>
<feature type="compositionally biased region" description="Basic and acidic residues" evidence="11">
    <location>
        <begin position="560"/>
        <end position="574"/>
    </location>
</feature>
<feature type="region of interest" description="Disordered" evidence="11">
    <location>
        <begin position="773"/>
        <end position="795"/>
    </location>
</feature>
<evidence type="ECO:0000259" key="13">
    <source>
        <dbReference type="PROSITE" id="PS50600"/>
    </source>
</evidence>
<evidence type="ECO:0000259" key="14">
    <source>
        <dbReference type="PROSITE" id="PS51021"/>
    </source>
</evidence>
<feature type="region of interest" description="Disordered" evidence="11">
    <location>
        <begin position="1135"/>
        <end position="1194"/>
    </location>
</feature>
<feature type="compositionally biased region" description="Pro residues" evidence="11">
    <location>
        <begin position="72"/>
        <end position="82"/>
    </location>
</feature>
<feature type="region of interest" description="Disordered" evidence="11">
    <location>
        <begin position="521"/>
        <end position="574"/>
    </location>
</feature>
<proteinExistence type="inferred from homology"/>
<keyword evidence="5" id="KW-0344">Guanine-nucleotide releasing factor</keyword>
<dbReference type="InterPro" id="IPR004148">
    <property type="entry name" value="BAR_dom"/>
</dbReference>
<dbReference type="FunFam" id="3.40.395.10:FF:000008">
    <property type="entry name" value="Ulp1 protease family protein"/>
    <property type="match status" value="1"/>
</dbReference>
<dbReference type="OrthoDB" id="10256089at2759"/>
<feature type="compositionally biased region" description="Acidic residues" evidence="11">
    <location>
        <begin position="783"/>
        <end position="794"/>
    </location>
</feature>
<dbReference type="Gene3D" id="3.40.395.10">
    <property type="entry name" value="Adenoviral Proteinase, Chain A"/>
    <property type="match status" value="1"/>
</dbReference>
<feature type="region of interest" description="Disordered" evidence="11">
    <location>
        <begin position="1082"/>
        <end position="1115"/>
    </location>
</feature>
<feature type="compositionally biased region" description="Basic and acidic residues" evidence="11">
    <location>
        <begin position="90"/>
        <end position="99"/>
    </location>
</feature>
<evidence type="ECO:0000256" key="2">
    <source>
        <dbReference type="ARBA" id="ARBA00004348"/>
    </source>
</evidence>
<dbReference type="GO" id="GO:0005795">
    <property type="term" value="C:Golgi stack"/>
    <property type="evidence" value="ECO:0007669"/>
    <property type="project" value="UniProtKB-SubCell"/>
</dbReference>
<feature type="domain" description="BAR" evidence="14">
    <location>
        <begin position="1450"/>
        <end position="1667"/>
    </location>
</feature>
<keyword evidence="9" id="KW-0965">Cell junction</keyword>
<feature type="compositionally biased region" description="Basic and acidic residues" evidence="11">
    <location>
        <begin position="669"/>
        <end position="682"/>
    </location>
</feature>
<dbReference type="PROSITE" id="PS50600">
    <property type="entry name" value="ULP_PROTEASE"/>
    <property type="match status" value="1"/>
</dbReference>
<reference evidence="16" key="1">
    <citation type="journal article" date="2017" name="Genome Biol.">
        <title>Comparative genomics reveals high biological diversity and specific adaptations in the industrially and medically important fungal genus Aspergillus.</title>
        <authorList>
            <person name="de Vries R.P."/>
            <person name="Riley R."/>
            <person name="Wiebenga A."/>
            <person name="Aguilar-Osorio G."/>
            <person name="Amillis S."/>
            <person name="Uchima C.A."/>
            <person name="Anderluh G."/>
            <person name="Asadollahi M."/>
            <person name="Askin M."/>
            <person name="Barry K."/>
            <person name="Battaglia E."/>
            <person name="Bayram O."/>
            <person name="Benocci T."/>
            <person name="Braus-Stromeyer S.A."/>
            <person name="Caldana C."/>
            <person name="Canovas D."/>
            <person name="Cerqueira G.C."/>
            <person name="Chen F."/>
            <person name="Chen W."/>
            <person name="Choi C."/>
            <person name="Clum A."/>
            <person name="Dos Santos R.A."/>
            <person name="Damasio A.R."/>
            <person name="Diallinas G."/>
            <person name="Emri T."/>
            <person name="Fekete E."/>
            <person name="Flipphi M."/>
            <person name="Freyberg S."/>
            <person name="Gallo A."/>
            <person name="Gournas C."/>
            <person name="Habgood R."/>
            <person name="Hainaut M."/>
            <person name="Harispe M.L."/>
            <person name="Henrissat B."/>
            <person name="Hilden K.S."/>
            <person name="Hope R."/>
            <person name="Hossain A."/>
            <person name="Karabika E."/>
            <person name="Karaffa L."/>
            <person name="Karanyi Z."/>
            <person name="Krasevec N."/>
            <person name="Kuo A."/>
            <person name="Kusch H."/>
            <person name="LaButti K."/>
            <person name="Lagendijk E.L."/>
            <person name="Lapidus A."/>
            <person name="Levasseur A."/>
            <person name="Lindquist E."/>
            <person name="Lipzen A."/>
            <person name="Logrieco A.F."/>
            <person name="MacCabe A."/>
            <person name="Maekelae M.R."/>
            <person name="Malavazi I."/>
            <person name="Melin P."/>
            <person name="Meyer V."/>
            <person name="Mielnichuk N."/>
            <person name="Miskei M."/>
            <person name="Molnar A.P."/>
            <person name="Mule G."/>
            <person name="Ngan C.Y."/>
            <person name="Orejas M."/>
            <person name="Orosz E."/>
            <person name="Ouedraogo J.P."/>
            <person name="Overkamp K.M."/>
            <person name="Park H.-S."/>
            <person name="Perrone G."/>
            <person name="Piumi F."/>
            <person name="Punt P.J."/>
            <person name="Ram A.F."/>
            <person name="Ramon A."/>
            <person name="Rauscher S."/>
            <person name="Record E."/>
            <person name="Riano-Pachon D.M."/>
            <person name="Robert V."/>
            <person name="Roehrig J."/>
            <person name="Ruller R."/>
            <person name="Salamov A."/>
            <person name="Salih N.S."/>
            <person name="Samson R.A."/>
            <person name="Sandor E."/>
            <person name="Sanguinetti M."/>
            <person name="Schuetze T."/>
            <person name="Sepcic K."/>
            <person name="Shelest E."/>
            <person name="Sherlock G."/>
            <person name="Sophianopoulou V."/>
            <person name="Squina F.M."/>
            <person name="Sun H."/>
            <person name="Susca A."/>
            <person name="Todd R.B."/>
            <person name="Tsang A."/>
            <person name="Unkles S.E."/>
            <person name="van de Wiele N."/>
            <person name="van Rossen-Uffink D."/>
            <person name="Oliveira J.V."/>
            <person name="Vesth T.C."/>
            <person name="Visser J."/>
            <person name="Yu J.-H."/>
            <person name="Zhou M."/>
            <person name="Andersen M.R."/>
            <person name="Archer D.B."/>
            <person name="Baker S.E."/>
            <person name="Benoit I."/>
            <person name="Brakhage A.A."/>
            <person name="Braus G.H."/>
            <person name="Fischer R."/>
            <person name="Frisvad J.C."/>
            <person name="Goldman G.H."/>
            <person name="Houbraken J."/>
            <person name="Oakley B."/>
            <person name="Pocsi I."/>
            <person name="Scazzocchio C."/>
            <person name="Seiboth B."/>
            <person name="vanKuyk P.A."/>
            <person name="Wortman J."/>
            <person name="Dyer P.S."/>
            <person name="Grigoriev I.V."/>
        </authorList>
    </citation>
    <scope>NUCLEOTIDE SEQUENCE [LARGE SCALE GENOMIC DNA]</scope>
    <source>
        <strain evidence="16">CBS 134.48</strain>
    </source>
</reference>
<feature type="compositionally biased region" description="Polar residues" evidence="11">
    <location>
        <begin position="407"/>
        <end position="420"/>
    </location>
</feature>
<feature type="compositionally biased region" description="Polar residues" evidence="11">
    <location>
        <begin position="309"/>
        <end position="321"/>
    </location>
</feature>
<evidence type="ECO:0000256" key="4">
    <source>
        <dbReference type="ARBA" id="ARBA00018186"/>
    </source>
</evidence>
<feature type="region of interest" description="Disordered" evidence="11">
    <location>
        <begin position="881"/>
        <end position="919"/>
    </location>
</feature>
<evidence type="ECO:0000256" key="5">
    <source>
        <dbReference type="ARBA" id="ARBA00022658"/>
    </source>
</evidence>
<dbReference type="Pfam" id="PF02902">
    <property type="entry name" value="Peptidase_C48"/>
    <property type="match status" value="1"/>
</dbReference>
<dbReference type="Gene3D" id="1.20.1270.60">
    <property type="entry name" value="Arfaptin homology (AH) domain/BAR domain"/>
    <property type="match status" value="1"/>
</dbReference>
<dbReference type="Proteomes" id="UP000184304">
    <property type="component" value="Unassembled WGS sequence"/>
</dbReference>
<dbReference type="SMART" id="SM00325">
    <property type="entry name" value="RhoGEF"/>
    <property type="match status" value="1"/>
</dbReference>
<dbReference type="GO" id="GO:0008234">
    <property type="term" value="F:cysteine-type peptidase activity"/>
    <property type="evidence" value="ECO:0007669"/>
    <property type="project" value="UniProtKB-KW"/>
</dbReference>
<feature type="region of interest" description="Disordered" evidence="11">
    <location>
        <begin position="205"/>
        <end position="264"/>
    </location>
</feature>
<feature type="compositionally biased region" description="Low complexity" evidence="11">
    <location>
        <begin position="208"/>
        <end position="236"/>
    </location>
</feature>
<evidence type="ECO:0000313" key="15">
    <source>
        <dbReference type="EMBL" id="OJI87562.1"/>
    </source>
</evidence>
<feature type="region of interest" description="Disordered" evidence="11">
    <location>
        <begin position="1"/>
        <end position="25"/>
    </location>
</feature>
<dbReference type="EMBL" id="KV878182">
    <property type="protein sequence ID" value="OJI87562.1"/>
    <property type="molecule type" value="Genomic_DNA"/>
</dbReference>
<feature type="region of interest" description="Disordered" evidence="11">
    <location>
        <begin position="1271"/>
        <end position="1294"/>
    </location>
</feature>
<keyword evidence="8" id="KW-0788">Thiol protease</keyword>
<feature type="region of interest" description="Disordered" evidence="11">
    <location>
        <begin position="1819"/>
        <end position="1867"/>
    </location>
</feature>
<keyword evidence="6" id="KW-0645">Protease</keyword>
<evidence type="ECO:0000313" key="16">
    <source>
        <dbReference type="Proteomes" id="UP000184304"/>
    </source>
</evidence>
<dbReference type="STRING" id="767770.A0A1L9NEF8"/>
<dbReference type="InterPro" id="IPR001331">
    <property type="entry name" value="GDS_CDC24_CS"/>
</dbReference>
<feature type="compositionally biased region" description="Basic and acidic residues" evidence="11">
    <location>
        <begin position="598"/>
        <end position="625"/>
    </location>
</feature>
<dbReference type="OMA" id="DQVGWIW"/>
<feature type="compositionally biased region" description="Polar residues" evidence="11">
    <location>
        <begin position="245"/>
        <end position="256"/>
    </location>
</feature>
<feature type="region of interest" description="Disordered" evidence="11">
    <location>
        <begin position="723"/>
        <end position="753"/>
    </location>
</feature>
<dbReference type="GO" id="GO:0031991">
    <property type="term" value="P:regulation of actomyosin contractile ring contraction"/>
    <property type="evidence" value="ECO:0007669"/>
    <property type="project" value="TreeGrafter"/>
</dbReference>
<feature type="domain" description="DH" evidence="12">
    <location>
        <begin position="1193"/>
        <end position="1415"/>
    </location>
</feature>
<dbReference type="Gene3D" id="1.20.900.10">
    <property type="entry name" value="Dbl homology (DH) domain"/>
    <property type="match status" value="1"/>
</dbReference>
<feature type="region of interest" description="Disordered" evidence="11">
    <location>
        <begin position="659"/>
        <end position="682"/>
    </location>
</feature>
<feature type="domain" description="Ubiquitin-like protease family profile" evidence="13">
    <location>
        <begin position="2021"/>
        <end position="2190"/>
    </location>
</feature>
<evidence type="ECO:0000256" key="9">
    <source>
        <dbReference type="ARBA" id="ARBA00022949"/>
    </source>
</evidence>
<dbReference type="CDD" id="cd07589">
    <property type="entry name" value="BAR_DNMBP"/>
    <property type="match status" value="1"/>
</dbReference>
<evidence type="ECO:0000256" key="3">
    <source>
        <dbReference type="ARBA" id="ARBA00005234"/>
    </source>
</evidence>
<dbReference type="SUPFAM" id="SSF48065">
    <property type="entry name" value="DBL homology domain (DH-domain)"/>
    <property type="match status" value="1"/>
</dbReference>
<dbReference type="GO" id="GO:0032955">
    <property type="term" value="P:regulation of division septum assembly"/>
    <property type="evidence" value="ECO:0007669"/>
    <property type="project" value="TreeGrafter"/>
</dbReference>
<feature type="compositionally biased region" description="Polar residues" evidence="11">
    <location>
        <begin position="1703"/>
        <end position="1755"/>
    </location>
</feature>
<dbReference type="FunFam" id="1.20.1270.60:FF:000083">
    <property type="entry name" value="Rho guanyl nucleotide exchange factor, putative"/>
    <property type="match status" value="1"/>
</dbReference>
<comment type="subcellular location">
    <subcellularLocation>
        <location evidence="1">Cell junction</location>
    </subcellularLocation>
    <subcellularLocation>
        <location evidence="2">Golgi apparatus</location>
        <location evidence="2">Golgi stack</location>
    </subcellularLocation>
</comment>
<feature type="compositionally biased region" description="Low complexity" evidence="11">
    <location>
        <begin position="1164"/>
        <end position="1176"/>
    </location>
</feature>
<dbReference type="GO" id="GO:0006508">
    <property type="term" value="P:proteolysis"/>
    <property type="evidence" value="ECO:0007669"/>
    <property type="project" value="UniProtKB-KW"/>
</dbReference>
<feature type="compositionally biased region" description="Polar residues" evidence="11">
    <location>
        <begin position="1106"/>
        <end position="1115"/>
    </location>
</feature>
<dbReference type="SUPFAM" id="SSF54001">
    <property type="entry name" value="Cysteine proteinases"/>
    <property type="match status" value="1"/>
</dbReference>
<keyword evidence="16" id="KW-1185">Reference proteome</keyword>
<dbReference type="InterPro" id="IPR051492">
    <property type="entry name" value="Dynamin-Rho_GEF"/>
</dbReference>
<evidence type="ECO:0000256" key="7">
    <source>
        <dbReference type="ARBA" id="ARBA00022801"/>
    </source>
</evidence>
<feature type="compositionally biased region" description="Polar residues" evidence="11">
    <location>
        <begin position="540"/>
        <end position="559"/>
    </location>
</feature>
<feature type="compositionally biased region" description="Polar residues" evidence="11">
    <location>
        <begin position="732"/>
        <end position="741"/>
    </location>
</feature>
<dbReference type="PANTHER" id="PTHR22834">
    <property type="entry name" value="NUCLEAR FUSION PROTEIN FUS2"/>
    <property type="match status" value="1"/>
</dbReference>
<dbReference type="InterPro" id="IPR000219">
    <property type="entry name" value="DH_dom"/>
</dbReference>
<dbReference type="GO" id="GO:0019784">
    <property type="term" value="F:deNEDDylase activity"/>
    <property type="evidence" value="ECO:0007669"/>
    <property type="project" value="UniProtKB-ARBA"/>
</dbReference>
<feature type="region of interest" description="Disordered" evidence="11">
    <location>
        <begin position="367"/>
        <end position="509"/>
    </location>
</feature>
<dbReference type="PROSITE" id="PS50010">
    <property type="entry name" value="DH_2"/>
    <property type="match status" value="1"/>
</dbReference>
<feature type="compositionally biased region" description="Basic residues" evidence="11">
    <location>
        <begin position="1272"/>
        <end position="1281"/>
    </location>
</feature>
<feature type="compositionally biased region" description="Polar residues" evidence="11">
    <location>
        <begin position="1048"/>
        <end position="1064"/>
    </location>
</feature>
<dbReference type="InterPro" id="IPR003653">
    <property type="entry name" value="Peptidase_C48_C"/>
</dbReference>
<dbReference type="InterPro" id="IPR038765">
    <property type="entry name" value="Papain-like_cys_pep_sf"/>
</dbReference>
<organism evidence="15 16">
    <name type="scientific">Aspergillus tubingensis (strain CBS 134.48)</name>
    <dbReference type="NCBI Taxonomy" id="767770"/>
    <lineage>
        <taxon>Eukaryota</taxon>
        <taxon>Fungi</taxon>
        <taxon>Dikarya</taxon>
        <taxon>Ascomycota</taxon>
        <taxon>Pezizomycotina</taxon>
        <taxon>Eurotiomycetes</taxon>
        <taxon>Eurotiomycetidae</taxon>
        <taxon>Eurotiales</taxon>
        <taxon>Aspergillaceae</taxon>
        <taxon>Aspergillus</taxon>
        <taxon>Aspergillus subgen. Circumdati</taxon>
    </lineage>
</organism>
<evidence type="ECO:0000259" key="12">
    <source>
        <dbReference type="PROSITE" id="PS50010"/>
    </source>
</evidence>
<dbReference type="InterPro" id="IPR035899">
    <property type="entry name" value="DBL_dom_sf"/>
</dbReference>
<feature type="compositionally biased region" description="Polar residues" evidence="11">
    <location>
        <begin position="157"/>
        <end position="166"/>
    </location>
</feature>
<feature type="region of interest" description="Disordered" evidence="11">
    <location>
        <begin position="594"/>
        <end position="647"/>
    </location>
</feature>
<feature type="region of interest" description="Disordered" evidence="11">
    <location>
        <begin position="953"/>
        <end position="987"/>
    </location>
</feature>
<protein>
    <recommendedName>
        <fullName evidence="4">Dynamin-binding protein</fullName>
    </recommendedName>
    <alternativeName>
        <fullName evidence="10">Scaffold protein Tuba</fullName>
    </alternativeName>
</protein>
<dbReference type="VEuPathDB" id="FungiDB:ASPTUDRAFT_137342"/>
<feature type="region of interest" description="Disordered" evidence="11">
    <location>
        <begin position="1703"/>
        <end position="1770"/>
    </location>
</feature>
<dbReference type="GO" id="GO:0005085">
    <property type="term" value="F:guanyl-nucleotide exchange factor activity"/>
    <property type="evidence" value="ECO:0007669"/>
    <property type="project" value="UniProtKB-KW"/>
</dbReference>
<feature type="region of interest" description="Disordered" evidence="11">
    <location>
        <begin position="47"/>
        <end position="102"/>
    </location>
</feature>
<name>A0A1L9NEF8_ASPTC</name>
<dbReference type="PANTHER" id="PTHR22834:SF20">
    <property type="entry name" value="SH3 DOMAIN-CONTAINING PROTEIN"/>
    <property type="match status" value="1"/>
</dbReference>
<evidence type="ECO:0000256" key="1">
    <source>
        <dbReference type="ARBA" id="ARBA00004282"/>
    </source>
</evidence>
<evidence type="ECO:0000256" key="11">
    <source>
        <dbReference type="SAM" id="MobiDB-lite"/>
    </source>
</evidence>
<keyword evidence="7" id="KW-0378">Hydrolase</keyword>
<feature type="region of interest" description="Disordered" evidence="11">
    <location>
        <begin position="283"/>
        <end position="327"/>
    </location>
</feature>
<evidence type="ECO:0000256" key="8">
    <source>
        <dbReference type="ARBA" id="ARBA00022807"/>
    </source>
</evidence>
<dbReference type="SMART" id="SM00721">
    <property type="entry name" value="BAR"/>
    <property type="match status" value="1"/>
</dbReference>
<dbReference type="Pfam" id="PF00621">
    <property type="entry name" value="RhoGEF"/>
    <property type="match status" value="1"/>
</dbReference>
<accession>A0A1L9NEF8</accession>
<evidence type="ECO:0000256" key="6">
    <source>
        <dbReference type="ARBA" id="ARBA00022670"/>
    </source>
</evidence>
<comment type="similarity">
    <text evidence="3">Belongs to the peptidase C48 family.</text>
</comment>
<gene>
    <name evidence="15" type="ORF">ASPTUDRAFT_137342</name>
</gene>
<dbReference type="GO" id="GO:0000338">
    <property type="term" value="P:protein deneddylation"/>
    <property type="evidence" value="ECO:0007669"/>
    <property type="project" value="UniProtKB-ARBA"/>
</dbReference>
<dbReference type="CDD" id="cd00160">
    <property type="entry name" value="RhoGEF"/>
    <property type="match status" value="1"/>
</dbReference>
<dbReference type="FunFam" id="1.20.900.10:FF:000053">
    <property type="entry name" value="Rho guanyl nucleotide exchange factor, putative"/>
    <property type="match status" value="1"/>
</dbReference>
<dbReference type="SUPFAM" id="SSF103657">
    <property type="entry name" value="BAR/IMD domain-like"/>
    <property type="match status" value="1"/>
</dbReference>
<dbReference type="PROSITE" id="PS00741">
    <property type="entry name" value="DH_1"/>
    <property type="match status" value="1"/>
</dbReference>
<dbReference type="InterPro" id="IPR027267">
    <property type="entry name" value="AH/BAR_dom_sf"/>
</dbReference>
<dbReference type="GO" id="GO:0035556">
    <property type="term" value="P:intracellular signal transduction"/>
    <property type="evidence" value="ECO:0007669"/>
    <property type="project" value="InterPro"/>
</dbReference>